<organism evidence="2 3">
    <name type="scientific">Arthrobacter phage KeaneyLin</name>
    <dbReference type="NCBI Taxonomy" id="2250412"/>
    <lineage>
        <taxon>Viruses</taxon>
        <taxon>Duplodnaviria</taxon>
        <taxon>Heunggongvirae</taxon>
        <taxon>Uroviricota</taxon>
        <taxon>Caudoviricetes</taxon>
        <taxon>Mudcatvirus</taxon>
        <taxon>Mudcatvirus keaneylin</taxon>
    </lineage>
</organism>
<dbReference type="EMBL" id="MH450120">
    <property type="protein sequence ID" value="AXH44156.1"/>
    <property type="molecule type" value="Genomic_DNA"/>
</dbReference>
<dbReference type="GeneID" id="77943004"/>
<dbReference type="InterPro" id="IPR036514">
    <property type="entry name" value="SGNH_hydro_sf"/>
</dbReference>
<name>A0A345KMA4_9CAUD</name>
<dbReference type="InterPro" id="IPR013830">
    <property type="entry name" value="SGNH_hydro"/>
</dbReference>
<dbReference type="Proteomes" id="UP000260561">
    <property type="component" value="Segment"/>
</dbReference>
<sequence length="643" mass="69605">MTYSQIPAVDENFNFPPQIALAFSQSPQLAVVIADKVANDPKVANSAATLAQSSVGLIPKWKANTAYTAGQWVVNPSGDIVVAKTNFTSGATYSATNWDYTSAYNALQTLIATKFPDLGRLIPATPGPDSIDNYKTQGFYKVWTAADAQNLGLPWAVASRIWNVAIGSYVQQEQITTDTPIRKISRLWNGSSWSAWGIESRLIGNLTNTVGADKALTIDGLYIVASSAVANTLGLPDGTYGTLERITWSSGNIVRLTWRPNQTARTYEMTYEPAIGTWSPWRLVGRGVKNVAVALTTSGPIAVNNWTAVHGRVPFKLAVDTNRFRVHFRNYNYRQWLSYAGSLDFLGAGFGELVLDGGELTSTFKAAPLSISGAVTTNQFGNEWVTPWVNVKTKANTPYAISYAYNSPSGQDNFGSVGGGWLSTNTAGLLDVADGTLAKTKQLPLDIWIEVEVDAGTRVIAYLGDSLTCGVSADLPVYDSWANRHALKQGALPMMYGFSGDGFNGYINSAQPKLTKWAAQARPDALVCALGSNNIFQGNDMATMQAQMKTALDLVTAVTCNNVYLTTILPRFTAQSAYEPMRKTWNDYLKTALPYNAVACFEAAEKFTDASGDLLDVKWAASSTDFHLNRAGYARFAAQVPAL</sequence>
<dbReference type="Gene3D" id="3.40.50.1110">
    <property type="entry name" value="SGNH hydrolase"/>
    <property type="match status" value="1"/>
</dbReference>
<dbReference type="KEGG" id="vg:77943004"/>
<dbReference type="Pfam" id="PF13472">
    <property type="entry name" value="Lipase_GDSL_2"/>
    <property type="match status" value="1"/>
</dbReference>
<proteinExistence type="predicted"/>
<evidence type="ECO:0000313" key="2">
    <source>
        <dbReference type="EMBL" id="AXH44156.1"/>
    </source>
</evidence>
<accession>A0A345KMA4</accession>
<gene>
    <name evidence="2" type="primary">18</name>
    <name evidence="2" type="ORF">SEA_KEANEYLIN_18</name>
</gene>
<protein>
    <submittedName>
        <fullName evidence="2">Minor tail protein</fullName>
    </submittedName>
</protein>
<dbReference type="CDD" id="cd19958">
    <property type="entry name" value="pyocin_knob"/>
    <property type="match status" value="1"/>
</dbReference>
<evidence type="ECO:0000313" key="3">
    <source>
        <dbReference type="Proteomes" id="UP000260561"/>
    </source>
</evidence>
<dbReference type="SUPFAM" id="SSF52266">
    <property type="entry name" value="SGNH hydrolase"/>
    <property type="match status" value="1"/>
</dbReference>
<feature type="domain" description="SGNH hydrolase-type esterase" evidence="1">
    <location>
        <begin position="463"/>
        <end position="635"/>
    </location>
</feature>
<dbReference type="CDD" id="cd00229">
    <property type="entry name" value="SGNH_hydrolase"/>
    <property type="match status" value="1"/>
</dbReference>
<evidence type="ECO:0000259" key="1">
    <source>
        <dbReference type="Pfam" id="PF13472"/>
    </source>
</evidence>
<dbReference type="RefSeq" id="YP_010666896.1">
    <property type="nucleotide sequence ID" value="NC_070947.1"/>
</dbReference>
<reference evidence="2 3" key="1">
    <citation type="submission" date="2018-06" db="EMBL/GenBank/DDBJ databases">
        <authorList>
            <person name="Buckel R.L."/>
            <person name="Fomich M.L."/>
            <person name="Krishna A.V."/>
            <person name="Lan D."/>
            <person name="Mackey A.I."/>
            <person name="Ball S.L."/>
            <person name="Breitenberger C.A."/>
            <person name="Daniels C.J."/>
            <person name="Garlena R.A."/>
            <person name="Russell D.A."/>
            <person name="Pope W.H."/>
            <person name="Jacobs-Sera D."/>
            <person name="Hatfull G.F."/>
        </authorList>
    </citation>
    <scope>NUCLEOTIDE SEQUENCE [LARGE SCALE GENOMIC DNA]</scope>
</reference>
<keyword evidence="3" id="KW-1185">Reference proteome</keyword>